<proteinExistence type="predicted"/>
<keyword evidence="3" id="KW-1185">Reference proteome</keyword>
<dbReference type="Proteomes" id="UP000008635">
    <property type="component" value="Chromosome"/>
</dbReference>
<dbReference type="eggNOG" id="COG2931">
    <property type="taxonomic scope" value="Bacteria"/>
</dbReference>
<dbReference type="AlphaFoldDB" id="E8U9B9"/>
<dbReference type="Pfam" id="PF26363">
    <property type="entry name" value="Phospholipase-like"/>
    <property type="match status" value="1"/>
</dbReference>
<name>E8U9B9_DEIML</name>
<dbReference type="SUPFAM" id="SSF53474">
    <property type="entry name" value="alpha/beta-Hydrolases"/>
    <property type="match status" value="1"/>
</dbReference>
<dbReference type="Gene3D" id="3.40.50.1820">
    <property type="entry name" value="alpha/beta hydrolase"/>
    <property type="match status" value="1"/>
</dbReference>
<organism evidence="2 3">
    <name type="scientific">Deinococcus maricopensis (strain DSM 21211 / LMG 22137 / NRRL B-23946 / LB-34)</name>
    <dbReference type="NCBI Taxonomy" id="709986"/>
    <lineage>
        <taxon>Bacteria</taxon>
        <taxon>Thermotogati</taxon>
        <taxon>Deinococcota</taxon>
        <taxon>Deinococci</taxon>
        <taxon>Deinococcales</taxon>
        <taxon>Deinococcaceae</taxon>
        <taxon>Deinococcus</taxon>
    </lineage>
</organism>
<gene>
    <name evidence="2" type="ordered locus">Deima_2014</name>
</gene>
<reference evidence="2 3" key="1">
    <citation type="journal article" date="2011" name="Stand. Genomic Sci.">
        <title>Complete genome sequence of Deinococcus maricopensis type strain (LB-34).</title>
        <authorList>
            <person name="Pukall R."/>
            <person name="Zeytun A."/>
            <person name="Lucas S."/>
            <person name="Lapidus A."/>
            <person name="Hammon N."/>
            <person name="Deshpande S."/>
            <person name="Nolan M."/>
            <person name="Cheng J.F."/>
            <person name="Pitluck S."/>
            <person name="Liolios K."/>
            <person name="Pagani I."/>
            <person name="Mikhailova N."/>
            <person name="Ivanova N."/>
            <person name="Mavromatis K."/>
            <person name="Pati A."/>
            <person name="Tapia R."/>
            <person name="Han C."/>
            <person name="Goodwin L."/>
            <person name="Chen A."/>
            <person name="Palaniappan K."/>
            <person name="Land M."/>
            <person name="Hauser L."/>
            <person name="Chang Y.J."/>
            <person name="Jeffries C.D."/>
            <person name="Brambilla E.M."/>
            <person name="Rohde M."/>
            <person name="Goker M."/>
            <person name="Detter J.C."/>
            <person name="Woyke T."/>
            <person name="Bristow J."/>
            <person name="Eisen J.A."/>
            <person name="Markowitz V."/>
            <person name="Hugenholtz P."/>
            <person name="Kyrpides N.C."/>
            <person name="Klenk H.P."/>
        </authorList>
    </citation>
    <scope>NUCLEOTIDE SEQUENCE [LARGE SCALE GENOMIC DNA]</scope>
    <source>
        <strain evidence="3">DSM 21211 / LMG 22137 / NRRL B-23946 / LB-34</strain>
    </source>
</reference>
<sequence length="621" mass="67539" precursor="true">MTFDEKRSATAATPGHLPHLPVPAKPVAQADATRVQVRAPAPTLNPNGPADDAARALHRVVEQQTRQTPTTGSPATLLLGVEAAASMRLGSTRHLVHDEGWLSGPKYASLDGAEGALGGMLRQLKTAGRLDGALKAYARLYGKQFTAVLGERVRDVNVRQRLLKLLPPLIPAEQLTMDSFLEQLSVGYVYLNDTAEQLQGKSSDGRRGSSPKNVLETFGYRAGAPVSGKWGFQMRVFYPIPGKAKWPNPIVAFRGTEGISFDIKGKPEGTTDTVIGDMSPKGVGYNQYDPNRALIQRNMDAAAKHGDLIITGHSLGGALAQIAAVEYRAQTRAVVTFQSPGIDEDDTALVEAYNRAHPTDPLLSRHYRIDGDAVPTAGEEHLPGQIYYFDRVQRARGSTAPFKSELSYDSADLTRATAGHVIPMLSTYVRGMGVTQGLLGEIARDGLRDENSLGDDAKDVQVVFGGQYGTAQDPRLQLEKKRTTTAVKGMDMISAYTDVYYDQIAYNTLLATVERRVPRYASAQAFMAAMRTYLDGFAEGQQRLPLTANDRALGQQLQLPMFTRDYAHPIPTGMGMPTYPMMDSKWADMQEQGVTISQAAALRVAAELGRIWTAWHPEGAK</sequence>
<accession>E8U9B9</accession>
<dbReference type="KEGG" id="dmr:Deima_2014"/>
<evidence type="ECO:0000313" key="2">
    <source>
        <dbReference type="EMBL" id="ADV67658.1"/>
    </source>
</evidence>
<dbReference type="InterPro" id="IPR029058">
    <property type="entry name" value="AB_hydrolase_fold"/>
</dbReference>
<dbReference type="HOGENOM" id="CLU_439872_0_0_0"/>
<protein>
    <submittedName>
        <fullName evidence="2">Lipase class 3</fullName>
    </submittedName>
</protein>
<reference evidence="3" key="2">
    <citation type="submission" date="2011-01" db="EMBL/GenBank/DDBJ databases">
        <title>The complete genome of Deinococcus maricopensis DSM 21211.</title>
        <authorList>
            <consortium name="US DOE Joint Genome Institute (JGI-PGF)"/>
            <person name="Lucas S."/>
            <person name="Copeland A."/>
            <person name="Lapidus A."/>
            <person name="Goodwin L."/>
            <person name="Pitluck S."/>
            <person name="Kyrpides N."/>
            <person name="Mavromatis K."/>
            <person name="Pagani I."/>
            <person name="Ivanova N."/>
            <person name="Ovchinnikova G."/>
            <person name="Zeytun A."/>
            <person name="Detter J.C."/>
            <person name="Han C."/>
            <person name="Land M."/>
            <person name="Hauser L."/>
            <person name="Markowitz V."/>
            <person name="Cheng J.-F."/>
            <person name="Hugenholtz P."/>
            <person name="Woyke T."/>
            <person name="Wu D."/>
            <person name="Pukall R."/>
            <person name="Gehrich-Schroeter G."/>
            <person name="Brambilla E."/>
            <person name="Klenk H.-P."/>
            <person name="Eisen J.A."/>
        </authorList>
    </citation>
    <scope>NUCLEOTIDE SEQUENCE [LARGE SCALE GENOMIC DNA]</scope>
    <source>
        <strain evidence="3">DSM 21211 / LMG 22137 / NRRL B-23946 / LB-34</strain>
    </source>
</reference>
<dbReference type="RefSeq" id="WP_013557163.1">
    <property type="nucleotide sequence ID" value="NC_014958.1"/>
</dbReference>
<evidence type="ECO:0000256" key="1">
    <source>
        <dbReference type="SAM" id="MobiDB-lite"/>
    </source>
</evidence>
<dbReference type="GO" id="GO:0006629">
    <property type="term" value="P:lipid metabolic process"/>
    <property type="evidence" value="ECO:0007669"/>
    <property type="project" value="InterPro"/>
</dbReference>
<dbReference type="EMBL" id="CP002454">
    <property type="protein sequence ID" value="ADV67658.1"/>
    <property type="molecule type" value="Genomic_DNA"/>
</dbReference>
<evidence type="ECO:0000313" key="3">
    <source>
        <dbReference type="Proteomes" id="UP000008635"/>
    </source>
</evidence>
<feature type="region of interest" description="Disordered" evidence="1">
    <location>
        <begin position="1"/>
        <end position="30"/>
    </location>
</feature>